<dbReference type="HOGENOM" id="CLU_3268140_0_0_9"/>
<dbReference type="Proteomes" id="UP000003340">
    <property type="component" value="Unassembled WGS sequence"/>
</dbReference>
<accession>C0EIP9</accession>
<dbReference type="AlphaFoldDB" id="C0EIP9"/>
<evidence type="ECO:0000313" key="1">
    <source>
        <dbReference type="EMBL" id="EEG28636.1"/>
    </source>
</evidence>
<organism evidence="1 2">
    <name type="scientific">[Clostridium] methylpentosum DSM 5476</name>
    <dbReference type="NCBI Taxonomy" id="537013"/>
    <lineage>
        <taxon>Bacteria</taxon>
        <taxon>Bacillati</taxon>
        <taxon>Bacillota</taxon>
        <taxon>Clostridia</taxon>
        <taxon>Eubacteriales</taxon>
        <taxon>Oscillospiraceae</taxon>
        <taxon>Oscillospiraceae incertae sedis</taxon>
    </lineage>
</organism>
<reference evidence="1 2" key="1">
    <citation type="submission" date="2009-01" db="EMBL/GenBank/DDBJ databases">
        <authorList>
            <person name="Fulton L."/>
            <person name="Clifton S."/>
            <person name="Fulton B."/>
            <person name="Xu J."/>
            <person name="Minx P."/>
            <person name="Pepin K.H."/>
            <person name="Johnson M."/>
            <person name="Bhonagiri V."/>
            <person name="Nash W.E."/>
            <person name="Mardis E.R."/>
            <person name="Wilson R.K."/>
        </authorList>
    </citation>
    <scope>NUCLEOTIDE SEQUENCE [LARGE SCALE GENOMIC DNA]</scope>
    <source>
        <strain evidence="1 2">DSM 5476</strain>
    </source>
</reference>
<reference evidence="1 2" key="2">
    <citation type="submission" date="2009-02" db="EMBL/GenBank/DDBJ databases">
        <title>Draft genome sequence of Clostridium methylpentosum (DSM 5476).</title>
        <authorList>
            <person name="Sudarsanam P."/>
            <person name="Ley R."/>
            <person name="Guruge J."/>
            <person name="Turnbaugh P.J."/>
            <person name="Mahowald M."/>
            <person name="Liep D."/>
            <person name="Gordon J."/>
        </authorList>
    </citation>
    <scope>NUCLEOTIDE SEQUENCE [LARGE SCALE GENOMIC DNA]</scope>
    <source>
        <strain evidence="1 2">DSM 5476</strain>
    </source>
</reference>
<keyword evidence="2" id="KW-1185">Reference proteome</keyword>
<evidence type="ECO:0000313" key="2">
    <source>
        <dbReference type="Proteomes" id="UP000003340"/>
    </source>
</evidence>
<protein>
    <submittedName>
        <fullName evidence="1">Uncharacterized protein</fullName>
    </submittedName>
</protein>
<sequence length="41" mass="4252">MPEISFSLCGTTQQARNSLAGRMAKSPAQLPKPILFSGCGG</sequence>
<comment type="caution">
    <text evidence="1">The sequence shown here is derived from an EMBL/GenBank/DDBJ whole genome shotgun (WGS) entry which is preliminary data.</text>
</comment>
<dbReference type="EMBL" id="ACEC01000129">
    <property type="protein sequence ID" value="EEG28636.1"/>
    <property type="molecule type" value="Genomic_DNA"/>
</dbReference>
<proteinExistence type="predicted"/>
<gene>
    <name evidence="1" type="ORF">CLOSTMETH_03744</name>
</gene>
<name>C0EIP9_9FIRM</name>